<sequence>MKKLLFIFFIVLISNVVNAQTNGATVEAGKWYRIAQNSGNRANARFILWDHISSGGHSTLEFKIGTSYNYRNGISFSLINHNYYHQLTFTKVRVLNKDTYDPQYLEVYVVRSGNVNYSMLDNVQSYGWKAVGWSKGTIPSGYISSEYDVNYLFAIGDSQNNFVIERKGNVGIGITNPNYRLDVSGTIRAQELKVDMQGADFVFEEDYQLRSLEEVENFVQENKHLPDVAPAKEMQKNGVNQSEMNQKLLQKIEELTLYTIEQQKQLDKQSKLIEQLLSKQK</sequence>
<name>A0A2V3ZUT4_9BACT</name>
<proteinExistence type="predicted"/>
<evidence type="ECO:0000313" key="3">
    <source>
        <dbReference type="Proteomes" id="UP000248079"/>
    </source>
</evidence>
<dbReference type="OrthoDB" id="769954at2"/>
<dbReference type="AlphaFoldDB" id="A0A2V3ZUT4"/>
<dbReference type="RefSeq" id="WP_110364010.1">
    <property type="nucleotide sequence ID" value="NZ_QFLI01000017.1"/>
</dbReference>
<evidence type="ECO:0008006" key="4">
    <source>
        <dbReference type="Google" id="ProtNLM"/>
    </source>
</evidence>
<accession>A0A2V3ZUT4</accession>
<evidence type="ECO:0000313" key="2">
    <source>
        <dbReference type="EMBL" id="PXX95187.1"/>
    </source>
</evidence>
<dbReference type="EMBL" id="QFLI01000017">
    <property type="protein sequence ID" value="PXX95187.1"/>
    <property type="molecule type" value="Genomic_DNA"/>
</dbReference>
<organism evidence="2 3">
    <name type="scientific">Marinifilum breve</name>
    <dbReference type="NCBI Taxonomy" id="2184082"/>
    <lineage>
        <taxon>Bacteria</taxon>
        <taxon>Pseudomonadati</taxon>
        <taxon>Bacteroidota</taxon>
        <taxon>Bacteroidia</taxon>
        <taxon>Marinilabiliales</taxon>
        <taxon>Marinifilaceae</taxon>
    </lineage>
</organism>
<protein>
    <recommendedName>
        <fullName evidence="4">Peptidase S74 domain-containing protein</fullName>
    </recommendedName>
</protein>
<reference evidence="2 3" key="1">
    <citation type="submission" date="2018-05" db="EMBL/GenBank/DDBJ databases">
        <title>Marinifilum breve JC075T sp. nov., a marine bacterium isolated from Yongle Blue Hole in the South China Sea.</title>
        <authorList>
            <person name="Fu T."/>
        </authorList>
    </citation>
    <scope>NUCLEOTIDE SEQUENCE [LARGE SCALE GENOMIC DNA]</scope>
    <source>
        <strain evidence="2 3">JC075</strain>
    </source>
</reference>
<evidence type="ECO:0000256" key="1">
    <source>
        <dbReference type="SAM" id="SignalP"/>
    </source>
</evidence>
<keyword evidence="3" id="KW-1185">Reference proteome</keyword>
<feature type="signal peptide" evidence="1">
    <location>
        <begin position="1"/>
        <end position="19"/>
    </location>
</feature>
<gene>
    <name evidence="2" type="ORF">DF185_22680</name>
</gene>
<keyword evidence="1" id="KW-0732">Signal</keyword>
<dbReference type="Proteomes" id="UP000248079">
    <property type="component" value="Unassembled WGS sequence"/>
</dbReference>
<comment type="caution">
    <text evidence="2">The sequence shown here is derived from an EMBL/GenBank/DDBJ whole genome shotgun (WGS) entry which is preliminary data.</text>
</comment>
<feature type="chain" id="PRO_5015891997" description="Peptidase S74 domain-containing protein" evidence="1">
    <location>
        <begin position="20"/>
        <end position="281"/>
    </location>
</feature>